<accession>A0ABU5HYS3</accession>
<feature type="transmembrane region" description="Helical" evidence="1">
    <location>
        <begin position="6"/>
        <end position="28"/>
    </location>
</feature>
<dbReference type="EMBL" id="JAXLPB010000001">
    <property type="protein sequence ID" value="MDY8108042.1"/>
    <property type="molecule type" value="Genomic_DNA"/>
</dbReference>
<dbReference type="Proteomes" id="UP001294412">
    <property type="component" value="Unassembled WGS sequence"/>
</dbReference>
<evidence type="ECO:0000256" key="1">
    <source>
        <dbReference type="SAM" id="Phobius"/>
    </source>
</evidence>
<keyword evidence="1" id="KW-0812">Transmembrane</keyword>
<sequence length="162" mass="19154">MDIPWSNIFDFVETITLVGGAIFAVITIKKNSDSRNIDFILNSEQCLDPISLSLMEMDEPALRLALRSEIGDKYDYSEMIYYVYCRLNYEQISRMFYLANNRNIDIGMNESERNEYIEIWNNYLMKFRGDVYMREVHKNAMFNQDFNIKFLKNADAILSSDK</sequence>
<evidence type="ECO:0000313" key="2">
    <source>
        <dbReference type="EMBL" id="MDY8108042.1"/>
    </source>
</evidence>
<proteinExistence type="predicted"/>
<evidence type="ECO:0008006" key="4">
    <source>
        <dbReference type="Google" id="ProtNLM"/>
    </source>
</evidence>
<keyword evidence="1" id="KW-1133">Transmembrane helix</keyword>
<protein>
    <recommendedName>
        <fullName evidence="4">DUF4760 domain-containing protein</fullName>
    </recommendedName>
</protein>
<organism evidence="2 3">
    <name type="scientific">Fulvimarina uroteuthidis</name>
    <dbReference type="NCBI Taxonomy" id="3098149"/>
    <lineage>
        <taxon>Bacteria</taxon>
        <taxon>Pseudomonadati</taxon>
        <taxon>Pseudomonadota</taxon>
        <taxon>Alphaproteobacteria</taxon>
        <taxon>Hyphomicrobiales</taxon>
        <taxon>Aurantimonadaceae</taxon>
        <taxon>Fulvimarina</taxon>
    </lineage>
</organism>
<keyword evidence="1" id="KW-0472">Membrane</keyword>
<gene>
    <name evidence="2" type="ORF">U0C82_02615</name>
</gene>
<evidence type="ECO:0000313" key="3">
    <source>
        <dbReference type="Proteomes" id="UP001294412"/>
    </source>
</evidence>
<comment type="caution">
    <text evidence="2">The sequence shown here is derived from an EMBL/GenBank/DDBJ whole genome shotgun (WGS) entry which is preliminary data.</text>
</comment>
<reference evidence="2 3" key="1">
    <citation type="submission" date="2023-12" db="EMBL/GenBank/DDBJ databases">
        <title>Description of Novel Strain Fulvimarina sp. 2208YS6-2-32 isolated from Uroteuthis (Photololigo) edulis.</title>
        <authorList>
            <person name="Park J.-S."/>
        </authorList>
    </citation>
    <scope>NUCLEOTIDE SEQUENCE [LARGE SCALE GENOMIC DNA]</scope>
    <source>
        <strain evidence="2 3">2208YS6-2-32</strain>
    </source>
</reference>
<name>A0ABU5HYS3_9HYPH</name>
<keyword evidence="3" id="KW-1185">Reference proteome</keyword>